<name>A0AAD1X3Q0_EUPCR</name>
<accession>A0AAD1X3Q0</accession>
<keyword evidence="3" id="KW-1185">Reference proteome</keyword>
<organism evidence="2 3">
    <name type="scientific">Euplotes crassus</name>
    <dbReference type="NCBI Taxonomy" id="5936"/>
    <lineage>
        <taxon>Eukaryota</taxon>
        <taxon>Sar</taxon>
        <taxon>Alveolata</taxon>
        <taxon>Ciliophora</taxon>
        <taxon>Intramacronucleata</taxon>
        <taxon>Spirotrichea</taxon>
        <taxon>Hypotrichia</taxon>
        <taxon>Euplotida</taxon>
        <taxon>Euplotidae</taxon>
        <taxon>Moneuplotes</taxon>
    </lineage>
</organism>
<comment type="similarity">
    <text evidence="1">Belongs to the CAF1 family.</text>
</comment>
<sequence>MEVTKENFDEAFEVVKEAVNECDIMAFDTEFTGFSISIEDRGHDYDSIEDRYQKLKFVCSQCKAIQFGLTTFKWQPASKEYIAQCFNFYILKTGRKGENYILTMKADCMNFLAVNNFDFKKLYTSGITYERLSDSEKILKYGSDTKNLKLLSPENQKRKKQILKEVKKMVFGDSYELKYEFQSDLLKTMLTTIIKKKYPGIYTYYKKGDKLFKVIKGSKFVPISEQVNSIRDGIFDDESSGSDSTASNGLNLNKIEKTQGINAANKYKSEMGFSLVIDEMIKSKKPLVGHNCIYDICFMYDQFIAPLPDTFLDFSREWRKCFPEMYDTKYITHSYQGKIFFTTHLGSLYKKCRKDKSLRNMVKFSLDDAPIYNKYQEESQALLSAMNISHAHEAAFDAFMAGTVFLVTGKYREIGKAMELQKEARKAARKQLKSNGKPKKREMKAYEKDTGMETQISSCESRMSWMGLRGEKVNLEHIEDLRNKVVFDLSNRYFDFSEEFDGTEEGFNTNNVIWVRWAEKANDPPTVAQEDWLNNKIEYKSEKVNIIVSNIAEILSKFGDVTIAKDSLVSAYIEFTSVEPGIFKKRSKKLPLFQTKAVLKQIENKLKDKTGLDTFEVFPYKDAEKFCAKYIHE</sequence>
<dbReference type="GO" id="GO:0000175">
    <property type="term" value="F:3'-5'-RNA exonuclease activity"/>
    <property type="evidence" value="ECO:0007669"/>
    <property type="project" value="TreeGrafter"/>
</dbReference>
<dbReference type="AlphaFoldDB" id="A0AAD1X3Q0"/>
<dbReference type="InterPro" id="IPR051181">
    <property type="entry name" value="CAF1_poly(A)_ribonucleases"/>
</dbReference>
<evidence type="ECO:0000313" key="2">
    <source>
        <dbReference type="EMBL" id="CAI2361918.1"/>
    </source>
</evidence>
<gene>
    <name evidence="2" type="ORF">ECRASSUSDP1_LOCUS3233</name>
</gene>
<dbReference type="PANTHER" id="PTHR15092:SF22">
    <property type="entry name" value="POLY(A)-SPECIFIC RIBONUCLEASE PNLDC1"/>
    <property type="match status" value="1"/>
</dbReference>
<protein>
    <submittedName>
        <fullName evidence="2">Uncharacterized protein</fullName>
    </submittedName>
</protein>
<reference evidence="2" key="1">
    <citation type="submission" date="2023-07" db="EMBL/GenBank/DDBJ databases">
        <authorList>
            <consortium name="AG Swart"/>
            <person name="Singh M."/>
            <person name="Singh A."/>
            <person name="Seah K."/>
            <person name="Emmerich C."/>
        </authorList>
    </citation>
    <scope>NUCLEOTIDE SEQUENCE</scope>
    <source>
        <strain evidence="2">DP1</strain>
    </source>
</reference>
<dbReference type="EMBL" id="CAMPGE010003095">
    <property type="protein sequence ID" value="CAI2361918.1"/>
    <property type="molecule type" value="Genomic_DNA"/>
</dbReference>
<evidence type="ECO:0000256" key="1">
    <source>
        <dbReference type="ARBA" id="ARBA00008372"/>
    </source>
</evidence>
<dbReference type="Pfam" id="PF04857">
    <property type="entry name" value="CAF1"/>
    <property type="match status" value="1"/>
</dbReference>
<dbReference type="InterPro" id="IPR006941">
    <property type="entry name" value="RNase_CAF1"/>
</dbReference>
<comment type="caution">
    <text evidence="2">The sequence shown here is derived from an EMBL/GenBank/DDBJ whole genome shotgun (WGS) entry which is preliminary data.</text>
</comment>
<dbReference type="GO" id="GO:0003723">
    <property type="term" value="F:RNA binding"/>
    <property type="evidence" value="ECO:0007669"/>
    <property type="project" value="TreeGrafter"/>
</dbReference>
<dbReference type="Gene3D" id="3.30.420.10">
    <property type="entry name" value="Ribonuclease H-like superfamily/Ribonuclease H"/>
    <property type="match status" value="2"/>
</dbReference>
<evidence type="ECO:0000313" key="3">
    <source>
        <dbReference type="Proteomes" id="UP001295684"/>
    </source>
</evidence>
<dbReference type="SUPFAM" id="SSF53098">
    <property type="entry name" value="Ribonuclease H-like"/>
    <property type="match status" value="1"/>
</dbReference>
<dbReference type="Proteomes" id="UP001295684">
    <property type="component" value="Unassembled WGS sequence"/>
</dbReference>
<proteinExistence type="inferred from homology"/>
<dbReference type="PANTHER" id="PTHR15092">
    <property type="entry name" value="POLY A -SPECIFIC RIBONUCLEASE/TARGET OF EGR1, MEMBER 1"/>
    <property type="match status" value="1"/>
</dbReference>
<dbReference type="InterPro" id="IPR036397">
    <property type="entry name" value="RNaseH_sf"/>
</dbReference>
<dbReference type="InterPro" id="IPR012337">
    <property type="entry name" value="RNaseH-like_sf"/>
</dbReference>